<dbReference type="PANTHER" id="PTHR43433">
    <property type="entry name" value="HYDROLASE, ALPHA/BETA FOLD FAMILY PROTEIN"/>
    <property type="match status" value="1"/>
</dbReference>
<evidence type="ECO:0000313" key="2">
    <source>
        <dbReference type="EMBL" id="KAK0612706.1"/>
    </source>
</evidence>
<keyword evidence="2" id="KW-0378">Hydrolase</keyword>
<keyword evidence="3" id="KW-1185">Reference proteome</keyword>
<dbReference type="InterPro" id="IPR029058">
    <property type="entry name" value="AB_hydrolase_fold"/>
</dbReference>
<dbReference type="PRINTS" id="PR00111">
    <property type="entry name" value="ABHYDROLASE"/>
</dbReference>
<evidence type="ECO:0000259" key="1">
    <source>
        <dbReference type="Pfam" id="PF00561"/>
    </source>
</evidence>
<dbReference type="GO" id="GO:0016787">
    <property type="term" value="F:hydrolase activity"/>
    <property type="evidence" value="ECO:0007669"/>
    <property type="project" value="UniProtKB-KW"/>
</dbReference>
<feature type="domain" description="AB hydrolase-1" evidence="1">
    <location>
        <begin position="41"/>
        <end position="179"/>
    </location>
</feature>
<accession>A0AA39T2F1</accession>
<dbReference type="Proteomes" id="UP001175001">
    <property type="component" value="Unassembled WGS sequence"/>
</dbReference>
<dbReference type="Gene3D" id="3.40.50.1820">
    <property type="entry name" value="alpha/beta hydrolase"/>
    <property type="match status" value="1"/>
</dbReference>
<evidence type="ECO:0000313" key="3">
    <source>
        <dbReference type="Proteomes" id="UP001175001"/>
    </source>
</evidence>
<comment type="caution">
    <text evidence="2">The sequence shown here is derived from an EMBL/GenBank/DDBJ whole genome shotgun (WGS) entry which is preliminary data.</text>
</comment>
<proteinExistence type="predicted"/>
<dbReference type="PANTHER" id="PTHR43433:SF5">
    <property type="entry name" value="AB HYDROLASE-1 DOMAIN-CONTAINING PROTEIN"/>
    <property type="match status" value="1"/>
</dbReference>
<name>A0AA39T2F1_9PEZI</name>
<dbReference type="InterPro" id="IPR000073">
    <property type="entry name" value="AB_hydrolase_1"/>
</dbReference>
<dbReference type="SUPFAM" id="SSF53474">
    <property type="entry name" value="alpha/beta-Hydrolases"/>
    <property type="match status" value="1"/>
</dbReference>
<organism evidence="2 3">
    <name type="scientific">Lasiodiplodia hormozganensis</name>
    <dbReference type="NCBI Taxonomy" id="869390"/>
    <lineage>
        <taxon>Eukaryota</taxon>
        <taxon>Fungi</taxon>
        <taxon>Dikarya</taxon>
        <taxon>Ascomycota</taxon>
        <taxon>Pezizomycotina</taxon>
        <taxon>Dothideomycetes</taxon>
        <taxon>Dothideomycetes incertae sedis</taxon>
        <taxon>Botryosphaeriales</taxon>
        <taxon>Botryosphaeriaceae</taxon>
        <taxon>Lasiodiplodia</taxon>
    </lineage>
</organism>
<dbReference type="AlphaFoldDB" id="A0AA39T2F1"/>
<reference evidence="2" key="1">
    <citation type="submission" date="2023-06" db="EMBL/GenBank/DDBJ databases">
        <title>Multi-omics analyses reveal the molecular pathogenesis toolkit of Lasiodiplodia hormozganensis, a cross-kingdom pathogen.</title>
        <authorList>
            <person name="Felix C."/>
            <person name="Meneses R."/>
            <person name="Goncalves M.F.M."/>
            <person name="Tilleman L."/>
            <person name="Duarte A.S."/>
            <person name="Jorrin-Novo J.V."/>
            <person name="Van De Peer Y."/>
            <person name="Deforce D."/>
            <person name="Van Nieuwerburgh F."/>
            <person name="Esteves A.C."/>
            <person name="Alves A."/>
        </authorList>
    </citation>
    <scope>NUCLEOTIDE SEQUENCE</scope>
    <source>
        <strain evidence="2">CBS 339.90</strain>
    </source>
</reference>
<dbReference type="Pfam" id="PF00561">
    <property type="entry name" value="Abhydrolase_1"/>
    <property type="match status" value="1"/>
</dbReference>
<protein>
    <submittedName>
        <fullName evidence="2">Bifunctional epoxide hydrolase 2</fullName>
    </submittedName>
</protein>
<sequence>MPPTTDSQGRTFIHHPNGQTTHYILSDYTDPWKSSTTATQTILLQPGFARHSAFWYHWIPRLSRAGYRIIRRDLRGHGLSSVPSSSTSDHPPYAYTLPTILSEIIDTLDQLHINKVHFVGESTSGILALALAARFPSRLHSITLISTPLYLPPAAQTLFAFGEPTWPAALRTLGARGWAQRLAAVPGTMAHPDPGYADWWLEQIAGQSGEGLAGYAEFLCREEVDARGWVEGGEVARGGVPVLGLVPERSAAVKVEEAGWVRERVPRARVVVVKGRGHEIVSDPFCLVLVGGCWG</sequence>
<dbReference type="EMBL" id="JAUJDW010000212">
    <property type="protein sequence ID" value="KAK0612706.1"/>
    <property type="molecule type" value="Genomic_DNA"/>
</dbReference>
<dbReference type="InterPro" id="IPR050471">
    <property type="entry name" value="AB_hydrolase"/>
</dbReference>
<gene>
    <name evidence="2" type="primary">EPHX2_1</name>
    <name evidence="2" type="ORF">DIS24_g12010</name>
</gene>